<keyword evidence="4" id="KW-1185">Reference proteome</keyword>
<evidence type="ECO:0000313" key="4">
    <source>
        <dbReference type="Proteomes" id="UP000675409"/>
    </source>
</evidence>
<name>A0ABS1LJG7_9MICO</name>
<dbReference type="InterPro" id="IPR001387">
    <property type="entry name" value="Cro/C1-type_HTH"/>
</dbReference>
<dbReference type="Gene3D" id="1.10.260.40">
    <property type="entry name" value="lambda repressor-like DNA-binding domains"/>
    <property type="match status" value="1"/>
</dbReference>
<reference evidence="3 4" key="1">
    <citation type="journal article" date="2021" name="Arch. Microbiol.">
        <title>Myceligenerans indicum sp. nov., an actinobacterium isolated from mangrove sediment of Sundarbans, India.</title>
        <authorList>
            <person name="Asha K."/>
            <person name="Bhadury P."/>
        </authorList>
    </citation>
    <scope>NUCLEOTIDE SEQUENCE [LARGE SCALE GENOMIC DNA]</scope>
    <source>
        <strain evidence="3 4">I2</strain>
    </source>
</reference>
<organism evidence="3 4">
    <name type="scientific">Myceligenerans indicum</name>
    <dbReference type="NCBI Taxonomy" id="2593663"/>
    <lineage>
        <taxon>Bacteria</taxon>
        <taxon>Bacillati</taxon>
        <taxon>Actinomycetota</taxon>
        <taxon>Actinomycetes</taxon>
        <taxon>Micrococcales</taxon>
        <taxon>Promicromonosporaceae</taxon>
        <taxon>Myceligenerans</taxon>
    </lineage>
</organism>
<dbReference type="SMART" id="SM00530">
    <property type="entry name" value="HTH_XRE"/>
    <property type="match status" value="1"/>
</dbReference>
<proteinExistence type="predicted"/>
<protein>
    <submittedName>
        <fullName evidence="3">Helix-turn-helix transcriptional regulator</fullName>
    </submittedName>
</protein>
<sequence length="405" mass="42787">MGRRRAELAARRRSRGLTQESLAAQLQVERTTVARWEAGDTAPMPWARPLLAQLLDITVDHLDALLTNNSTPPQTPETGGTESDLPTGPVIPAPRRASRADIAAMNVMAEAFARTDHQIGGGHASATVSHYLHQTVRPLLADHTDDDVGRALLVSAGRLHDLAGFMLFDAQHHESAQHHFAQALGLARAAENDVLTAHILGDMTMHAIQTGAVGQAVALSDGAVVHADRSDSGRVRARAAALAARARAGAGDATGSDAMVWAAERALAQAPHDDDPAWIRFFNPAQLQTEFLYAACALGRTREVERLAPAVLITDSRMQRRHVLASAAIAGAFAPPASQARGASHRAEPERALQILAGVLPTVAHLSSPRASASILAARGRLNGYGGLSGLDAFDRDLTRTIGAA</sequence>
<evidence type="ECO:0000313" key="3">
    <source>
        <dbReference type="EMBL" id="MBL0886385.1"/>
    </source>
</evidence>
<dbReference type="Pfam" id="PF13560">
    <property type="entry name" value="HTH_31"/>
    <property type="match status" value="1"/>
</dbReference>
<gene>
    <name evidence="3" type="ORF">HGK34_08890</name>
</gene>
<dbReference type="SUPFAM" id="SSF47413">
    <property type="entry name" value="lambda repressor-like DNA-binding domains"/>
    <property type="match status" value="1"/>
</dbReference>
<feature type="region of interest" description="Disordered" evidence="1">
    <location>
        <begin position="66"/>
        <end position="93"/>
    </location>
</feature>
<feature type="domain" description="HTH cro/C1-type" evidence="2">
    <location>
        <begin position="8"/>
        <end position="62"/>
    </location>
</feature>
<dbReference type="PROSITE" id="PS50943">
    <property type="entry name" value="HTH_CROC1"/>
    <property type="match status" value="1"/>
</dbReference>
<dbReference type="Proteomes" id="UP000675409">
    <property type="component" value="Unassembled WGS sequence"/>
</dbReference>
<comment type="caution">
    <text evidence="3">The sequence shown here is derived from an EMBL/GenBank/DDBJ whole genome shotgun (WGS) entry which is preliminary data.</text>
</comment>
<evidence type="ECO:0000256" key="1">
    <source>
        <dbReference type="SAM" id="MobiDB-lite"/>
    </source>
</evidence>
<dbReference type="CDD" id="cd00093">
    <property type="entry name" value="HTH_XRE"/>
    <property type="match status" value="1"/>
</dbReference>
<accession>A0ABS1LJG7</accession>
<evidence type="ECO:0000259" key="2">
    <source>
        <dbReference type="PROSITE" id="PS50943"/>
    </source>
</evidence>
<dbReference type="InterPro" id="IPR010982">
    <property type="entry name" value="Lambda_DNA-bd_dom_sf"/>
</dbReference>
<dbReference type="RefSeq" id="WP_201846267.1">
    <property type="nucleotide sequence ID" value="NZ_JABBYC010000011.1"/>
</dbReference>
<dbReference type="EMBL" id="JABBYC010000011">
    <property type="protein sequence ID" value="MBL0886385.1"/>
    <property type="molecule type" value="Genomic_DNA"/>
</dbReference>